<accession>A0A834LYN4</accession>
<evidence type="ECO:0000313" key="1">
    <source>
        <dbReference type="EMBL" id="KAF7153344.1"/>
    </source>
</evidence>
<dbReference type="PANTHER" id="PTHR31680:SF4">
    <property type="entry name" value="LONGIFOLIA PROTEIN"/>
    <property type="match status" value="1"/>
</dbReference>
<keyword evidence="2" id="KW-1185">Reference proteome</keyword>
<dbReference type="InterPro" id="IPR008271">
    <property type="entry name" value="Ser/Thr_kinase_AS"/>
</dbReference>
<dbReference type="InterPro" id="IPR033334">
    <property type="entry name" value="LNG1/2"/>
</dbReference>
<dbReference type="EMBL" id="WJXA01000001">
    <property type="protein sequence ID" value="KAF7153344.1"/>
    <property type="molecule type" value="Genomic_DNA"/>
</dbReference>
<proteinExistence type="predicted"/>
<dbReference type="AlphaFoldDB" id="A0A834LYN4"/>
<sequence>MAAKLLYSFTDENPDLQTEIGCMNGIFQRFDRQHIVPGRRSVSEEIPQRHTSVMYYLCLMHNDLKSENILLISLEHIEVPDYKGYSNVSNDTFVFCLWTMWGCDWLRLYSNTKTNLREVAIEGACPPSFSWRTENPGCLGDVKDQGKTHK</sequence>
<reference evidence="1" key="1">
    <citation type="submission" date="2019-11" db="EMBL/GenBank/DDBJ databases">
        <authorList>
            <person name="Liu Y."/>
            <person name="Hou J."/>
            <person name="Li T.-Q."/>
            <person name="Guan C.-H."/>
            <person name="Wu X."/>
            <person name="Wu H.-Z."/>
            <person name="Ling F."/>
            <person name="Zhang R."/>
            <person name="Shi X.-G."/>
            <person name="Ren J.-P."/>
            <person name="Chen E.-F."/>
            <person name="Sun J.-M."/>
        </authorList>
    </citation>
    <scope>NUCLEOTIDE SEQUENCE</scope>
    <source>
        <strain evidence="1">Adult_tree_wgs_1</strain>
        <tissue evidence="1">Leaves</tissue>
    </source>
</reference>
<gene>
    <name evidence="1" type="ORF">RHSIM_Rhsim01G0038100</name>
</gene>
<evidence type="ECO:0008006" key="3">
    <source>
        <dbReference type="Google" id="ProtNLM"/>
    </source>
</evidence>
<name>A0A834LYN4_RHOSS</name>
<dbReference type="PROSITE" id="PS00108">
    <property type="entry name" value="PROTEIN_KINASE_ST"/>
    <property type="match status" value="1"/>
</dbReference>
<dbReference type="GO" id="GO:0004672">
    <property type="term" value="F:protein kinase activity"/>
    <property type="evidence" value="ECO:0007669"/>
    <property type="project" value="InterPro"/>
</dbReference>
<dbReference type="OrthoDB" id="1740107at2759"/>
<comment type="caution">
    <text evidence="1">The sequence shown here is derived from an EMBL/GenBank/DDBJ whole genome shotgun (WGS) entry which is preliminary data.</text>
</comment>
<evidence type="ECO:0000313" key="2">
    <source>
        <dbReference type="Proteomes" id="UP000626092"/>
    </source>
</evidence>
<dbReference type="GO" id="GO:0051513">
    <property type="term" value="P:regulation of monopolar cell growth"/>
    <property type="evidence" value="ECO:0007669"/>
    <property type="project" value="InterPro"/>
</dbReference>
<dbReference type="PANTHER" id="PTHR31680">
    <property type="entry name" value="LONGIFOLIA PROTEIN"/>
    <property type="match status" value="1"/>
</dbReference>
<organism evidence="1 2">
    <name type="scientific">Rhododendron simsii</name>
    <name type="common">Sims's rhododendron</name>
    <dbReference type="NCBI Taxonomy" id="118357"/>
    <lineage>
        <taxon>Eukaryota</taxon>
        <taxon>Viridiplantae</taxon>
        <taxon>Streptophyta</taxon>
        <taxon>Embryophyta</taxon>
        <taxon>Tracheophyta</taxon>
        <taxon>Spermatophyta</taxon>
        <taxon>Magnoliopsida</taxon>
        <taxon>eudicotyledons</taxon>
        <taxon>Gunneridae</taxon>
        <taxon>Pentapetalae</taxon>
        <taxon>asterids</taxon>
        <taxon>Ericales</taxon>
        <taxon>Ericaceae</taxon>
        <taxon>Ericoideae</taxon>
        <taxon>Rhodoreae</taxon>
        <taxon>Rhododendron</taxon>
    </lineage>
</organism>
<dbReference type="Proteomes" id="UP000626092">
    <property type="component" value="Unassembled WGS sequence"/>
</dbReference>
<protein>
    <recommendedName>
        <fullName evidence="3">Protein kinase domain-containing protein</fullName>
    </recommendedName>
</protein>